<protein>
    <submittedName>
        <fullName evidence="1">Uncharacterized protein</fullName>
    </submittedName>
</protein>
<evidence type="ECO:0000313" key="2">
    <source>
        <dbReference type="Proteomes" id="UP001451303"/>
    </source>
</evidence>
<gene>
    <name evidence="1" type="ORF">QR685DRAFT_436170</name>
</gene>
<evidence type="ECO:0000313" key="1">
    <source>
        <dbReference type="EMBL" id="KAL0474142.1"/>
    </source>
</evidence>
<accession>A0ABR3DNA1</accession>
<reference evidence="1 2" key="1">
    <citation type="submission" date="2023-09" db="EMBL/GenBank/DDBJ databases">
        <title>Multi-omics analysis of a traditional fermented food reveals byproduct-associated fungal strains for waste-to-food upcycling.</title>
        <authorList>
            <consortium name="Lawrence Berkeley National Laboratory"/>
            <person name="Rekdal V.M."/>
            <person name="Villalobos-Escobedo J.M."/>
            <person name="Rodriguez-Valeron N."/>
            <person name="Garcia M.O."/>
            <person name="Vasquez D.P."/>
            <person name="Damayanti I."/>
            <person name="Sorensen P.M."/>
            <person name="Baidoo E.E."/>
            <person name="De Carvalho A.C."/>
            <person name="Riley R."/>
            <person name="Lipzen A."/>
            <person name="He G."/>
            <person name="Yan M."/>
            <person name="Haridas S."/>
            <person name="Daum C."/>
            <person name="Yoshinaga Y."/>
            <person name="Ng V."/>
            <person name="Grigoriev I.V."/>
            <person name="Munk R."/>
            <person name="Nuraida L."/>
            <person name="Wijaya C.H."/>
            <person name="Morales P.-C."/>
            <person name="Keasling J.D."/>
        </authorList>
    </citation>
    <scope>NUCLEOTIDE SEQUENCE [LARGE SCALE GENOMIC DNA]</scope>
    <source>
        <strain evidence="1 2">FGSC 2613</strain>
    </source>
</reference>
<organism evidence="1 2">
    <name type="scientific">Neurospora intermedia</name>
    <dbReference type="NCBI Taxonomy" id="5142"/>
    <lineage>
        <taxon>Eukaryota</taxon>
        <taxon>Fungi</taxon>
        <taxon>Dikarya</taxon>
        <taxon>Ascomycota</taxon>
        <taxon>Pezizomycotina</taxon>
        <taxon>Sordariomycetes</taxon>
        <taxon>Sordariomycetidae</taxon>
        <taxon>Sordariales</taxon>
        <taxon>Sordariaceae</taxon>
        <taxon>Neurospora</taxon>
    </lineage>
</organism>
<comment type="caution">
    <text evidence="1">The sequence shown here is derived from an EMBL/GenBank/DDBJ whole genome shotgun (WGS) entry which is preliminary data.</text>
</comment>
<dbReference type="Proteomes" id="UP001451303">
    <property type="component" value="Unassembled WGS sequence"/>
</dbReference>
<name>A0ABR3DNA1_NEUIN</name>
<feature type="non-terminal residue" evidence="1">
    <location>
        <position position="1"/>
    </location>
</feature>
<proteinExistence type="predicted"/>
<sequence>TTPLQSIRIDIILYNKARYIGARYIVHFIYNISNYYLVTFYTNKGNTFIIIIQFK</sequence>
<dbReference type="EMBL" id="JAVLET010000002">
    <property type="protein sequence ID" value="KAL0474142.1"/>
    <property type="molecule type" value="Genomic_DNA"/>
</dbReference>
<keyword evidence="2" id="KW-1185">Reference proteome</keyword>